<sequence length="247" mass="27812">MARGPLHFVWPRSVRYCGQSRSIAISGIRTSKDNRTPSPPESFLPPRKPRFSSIRIFLIIEYAPNGEVYKQLTKTKGLDDKRAATYIYQMCVALQYCPSNKPIHKNIEPENLLLGFNGELKMADFSWSVHLETSISAADPPPEIVESDAHDEKVDTWSFLVAKPPIESVMTVDSHRRTRTIDLRFSDDVSEPVRNLITVVPGTRLRDWCVCHRTPTAPLKEWRSAPAHAHVHVDVRGGRGGVVSDST</sequence>
<evidence type="ECO:0000313" key="2">
    <source>
        <dbReference type="Proteomes" id="UP000805193"/>
    </source>
</evidence>
<protein>
    <submittedName>
        <fullName evidence="1">Uncharacterized protein</fullName>
    </submittedName>
</protein>
<accession>A0AC60NXS9</accession>
<gene>
    <name evidence="1" type="ORF">HPB47_010899</name>
</gene>
<evidence type="ECO:0000313" key="1">
    <source>
        <dbReference type="EMBL" id="KAG0411964.1"/>
    </source>
</evidence>
<organism evidence="1 2">
    <name type="scientific">Ixodes persulcatus</name>
    <name type="common">Taiga tick</name>
    <dbReference type="NCBI Taxonomy" id="34615"/>
    <lineage>
        <taxon>Eukaryota</taxon>
        <taxon>Metazoa</taxon>
        <taxon>Ecdysozoa</taxon>
        <taxon>Arthropoda</taxon>
        <taxon>Chelicerata</taxon>
        <taxon>Arachnida</taxon>
        <taxon>Acari</taxon>
        <taxon>Parasitiformes</taxon>
        <taxon>Ixodida</taxon>
        <taxon>Ixodoidea</taxon>
        <taxon>Ixodidae</taxon>
        <taxon>Ixodinae</taxon>
        <taxon>Ixodes</taxon>
    </lineage>
</organism>
<dbReference type="EMBL" id="JABSTQ010011388">
    <property type="protein sequence ID" value="KAG0411964.1"/>
    <property type="molecule type" value="Genomic_DNA"/>
</dbReference>
<keyword evidence="2" id="KW-1185">Reference proteome</keyword>
<comment type="caution">
    <text evidence="1">The sequence shown here is derived from an EMBL/GenBank/DDBJ whole genome shotgun (WGS) entry which is preliminary data.</text>
</comment>
<proteinExistence type="predicted"/>
<dbReference type="Proteomes" id="UP000805193">
    <property type="component" value="Unassembled WGS sequence"/>
</dbReference>
<name>A0AC60NXS9_IXOPE</name>
<reference evidence="1 2" key="1">
    <citation type="journal article" date="2020" name="Cell">
        <title>Large-Scale Comparative Analyses of Tick Genomes Elucidate Their Genetic Diversity and Vector Capacities.</title>
        <authorList>
            <consortium name="Tick Genome and Microbiome Consortium (TIGMIC)"/>
            <person name="Jia N."/>
            <person name="Wang J."/>
            <person name="Shi W."/>
            <person name="Du L."/>
            <person name="Sun Y."/>
            <person name="Zhan W."/>
            <person name="Jiang J.F."/>
            <person name="Wang Q."/>
            <person name="Zhang B."/>
            <person name="Ji P."/>
            <person name="Bell-Sakyi L."/>
            <person name="Cui X.M."/>
            <person name="Yuan T.T."/>
            <person name="Jiang B.G."/>
            <person name="Yang W.F."/>
            <person name="Lam T.T."/>
            <person name="Chang Q.C."/>
            <person name="Ding S.J."/>
            <person name="Wang X.J."/>
            <person name="Zhu J.G."/>
            <person name="Ruan X.D."/>
            <person name="Zhao L."/>
            <person name="Wei J.T."/>
            <person name="Ye R.Z."/>
            <person name="Que T.C."/>
            <person name="Du C.H."/>
            <person name="Zhou Y.H."/>
            <person name="Cheng J.X."/>
            <person name="Dai P.F."/>
            <person name="Guo W.B."/>
            <person name="Han X.H."/>
            <person name="Huang E.J."/>
            <person name="Li L.F."/>
            <person name="Wei W."/>
            <person name="Gao Y.C."/>
            <person name="Liu J.Z."/>
            <person name="Shao H.Z."/>
            <person name="Wang X."/>
            <person name="Wang C.C."/>
            <person name="Yang T.C."/>
            <person name="Huo Q.B."/>
            <person name="Li W."/>
            <person name="Chen H.Y."/>
            <person name="Chen S.E."/>
            <person name="Zhou L.G."/>
            <person name="Ni X.B."/>
            <person name="Tian J.H."/>
            <person name="Sheng Y."/>
            <person name="Liu T."/>
            <person name="Pan Y.S."/>
            <person name="Xia L.Y."/>
            <person name="Li J."/>
            <person name="Zhao F."/>
            <person name="Cao W.C."/>
        </authorList>
    </citation>
    <scope>NUCLEOTIDE SEQUENCE [LARGE SCALE GENOMIC DNA]</scope>
    <source>
        <strain evidence="1">Iper-2018</strain>
    </source>
</reference>